<evidence type="ECO:0000256" key="5">
    <source>
        <dbReference type="ARBA" id="ARBA00022692"/>
    </source>
</evidence>
<dbReference type="InterPro" id="IPR036259">
    <property type="entry name" value="MFS_trans_sf"/>
</dbReference>
<evidence type="ECO:0000313" key="10">
    <source>
        <dbReference type="EMBL" id="AUM75688.1"/>
    </source>
</evidence>
<evidence type="ECO:0000256" key="2">
    <source>
        <dbReference type="ARBA" id="ARBA00006236"/>
    </source>
</evidence>
<keyword evidence="4" id="KW-1003">Cell membrane</keyword>
<dbReference type="NCBIfam" id="TIGR00710">
    <property type="entry name" value="efflux_Bcr_CflA"/>
    <property type="match status" value="1"/>
</dbReference>
<dbReference type="CDD" id="cd17320">
    <property type="entry name" value="MFS_MdfA_MDR_like"/>
    <property type="match status" value="1"/>
</dbReference>
<sequence>MSASQLSPAPVAPIMSARRVSLMAAMFVAMGPIGIALYTPAMPAIVEALGTSSGMVKLTLTLYFAGFACAQLIVGPLSDALGRRPVIMAFLGLFVVASLFALIAQSIETLMAARLAQGIGASSGVAIARAVVRDLFEGEESSQIMNTIGIILAIAPALSPTIGGFMVTLFGWRSIFVLMSVIAVIVVLITRRFLHETVVADRSRLNIGALFRSYGTLLGNRHFMASSLTISGSNGAIYAQATILPFILIDELGFSSAEFGLAMIMQSGSLFVAAIIIRQLMKRHSADRLVAPGLGLIVVASLMFLTLLFREPSLIGVMGPVAIYVFGIAAVMPARSTAALAPFPSMAGAASSLMGFLQMGAGLVAGSVAALFGDPVTPLAVLIPLLGLLACLSYAVYWTRPA</sequence>
<dbReference type="AlphaFoldDB" id="A0A2K9MJ82"/>
<evidence type="ECO:0000256" key="8">
    <source>
        <dbReference type="RuleBase" id="RU365088"/>
    </source>
</evidence>
<dbReference type="InterPro" id="IPR011701">
    <property type="entry name" value="MFS"/>
</dbReference>
<dbReference type="Proteomes" id="UP000234882">
    <property type="component" value="Chromosome"/>
</dbReference>
<feature type="transmembrane region" description="Helical" evidence="8">
    <location>
        <begin position="259"/>
        <end position="277"/>
    </location>
</feature>
<evidence type="ECO:0000259" key="9">
    <source>
        <dbReference type="PROSITE" id="PS50850"/>
    </source>
</evidence>
<dbReference type="PANTHER" id="PTHR23502">
    <property type="entry name" value="MAJOR FACILITATOR SUPERFAMILY"/>
    <property type="match status" value="1"/>
</dbReference>
<dbReference type="PROSITE" id="PS50850">
    <property type="entry name" value="MFS"/>
    <property type="match status" value="1"/>
</dbReference>
<comment type="subcellular location">
    <subcellularLocation>
        <location evidence="8">Cell inner membrane</location>
        <topology evidence="8">Multi-pass membrane protein</topology>
    </subcellularLocation>
    <subcellularLocation>
        <location evidence="1">Cell membrane</location>
        <topology evidence="1">Multi-pass membrane protein</topology>
    </subcellularLocation>
</comment>
<dbReference type="GO" id="GO:0042910">
    <property type="term" value="F:xenobiotic transmembrane transporter activity"/>
    <property type="evidence" value="ECO:0007669"/>
    <property type="project" value="InterPro"/>
</dbReference>
<keyword evidence="6 8" id="KW-1133">Transmembrane helix</keyword>
<evidence type="ECO:0000256" key="4">
    <source>
        <dbReference type="ARBA" id="ARBA00022475"/>
    </source>
</evidence>
<organism evidence="10 11">
    <name type="scientific">Paracoccus jeotgali</name>
    <dbReference type="NCBI Taxonomy" id="2065379"/>
    <lineage>
        <taxon>Bacteria</taxon>
        <taxon>Pseudomonadati</taxon>
        <taxon>Pseudomonadota</taxon>
        <taxon>Alphaproteobacteria</taxon>
        <taxon>Rhodobacterales</taxon>
        <taxon>Paracoccaceae</taxon>
        <taxon>Paracoccus</taxon>
    </lineage>
</organism>
<name>A0A2K9MJ82_9RHOB</name>
<keyword evidence="11" id="KW-1185">Reference proteome</keyword>
<protein>
    <recommendedName>
        <fullName evidence="8">Bcr/CflA family efflux transporter</fullName>
    </recommendedName>
</protein>
<feature type="transmembrane region" description="Helical" evidence="8">
    <location>
        <begin position="54"/>
        <end position="74"/>
    </location>
</feature>
<evidence type="ECO:0000256" key="1">
    <source>
        <dbReference type="ARBA" id="ARBA00004651"/>
    </source>
</evidence>
<evidence type="ECO:0000256" key="3">
    <source>
        <dbReference type="ARBA" id="ARBA00022448"/>
    </source>
</evidence>
<dbReference type="GO" id="GO:0005886">
    <property type="term" value="C:plasma membrane"/>
    <property type="evidence" value="ECO:0007669"/>
    <property type="project" value="UniProtKB-SubCell"/>
</dbReference>
<dbReference type="Pfam" id="PF07690">
    <property type="entry name" value="MFS_1"/>
    <property type="match status" value="1"/>
</dbReference>
<dbReference type="PANTHER" id="PTHR23502:SF132">
    <property type="entry name" value="POLYAMINE TRANSPORTER 2-RELATED"/>
    <property type="match status" value="1"/>
</dbReference>
<feature type="transmembrane region" description="Helical" evidence="8">
    <location>
        <begin position="86"/>
        <end position="107"/>
    </location>
</feature>
<dbReference type="InterPro" id="IPR020846">
    <property type="entry name" value="MFS_dom"/>
</dbReference>
<feature type="transmembrane region" description="Helical" evidence="8">
    <location>
        <begin position="379"/>
        <end position="398"/>
    </location>
</feature>
<dbReference type="InterPro" id="IPR005829">
    <property type="entry name" value="Sugar_transporter_CS"/>
</dbReference>
<keyword evidence="3 8" id="KW-0813">Transport</keyword>
<keyword evidence="7 8" id="KW-0472">Membrane</keyword>
<evidence type="ECO:0000256" key="7">
    <source>
        <dbReference type="ARBA" id="ARBA00023136"/>
    </source>
</evidence>
<reference evidence="11" key="1">
    <citation type="submission" date="2017-12" db="EMBL/GenBank/DDBJ databases">
        <title>Genomic analysis of Paracoccus sp. CBA4604.</title>
        <authorList>
            <person name="Roh S.W."/>
            <person name="Kim J.Y."/>
            <person name="Kim J.S."/>
        </authorList>
    </citation>
    <scope>NUCLEOTIDE SEQUENCE [LARGE SCALE GENOMIC DNA]</scope>
    <source>
        <strain evidence="11">CBA4604</strain>
    </source>
</reference>
<dbReference type="InterPro" id="IPR004812">
    <property type="entry name" value="Efflux_drug-R_Bcr/CmlA"/>
</dbReference>
<keyword evidence="5 8" id="KW-0812">Transmembrane</keyword>
<feature type="domain" description="Major facilitator superfamily (MFS) profile" evidence="9">
    <location>
        <begin position="20"/>
        <end position="402"/>
    </location>
</feature>
<dbReference type="Gene3D" id="1.20.1720.10">
    <property type="entry name" value="Multidrug resistance protein D"/>
    <property type="match status" value="1"/>
</dbReference>
<feature type="transmembrane region" description="Helical" evidence="8">
    <location>
        <begin position="175"/>
        <end position="194"/>
    </location>
</feature>
<proteinExistence type="inferred from homology"/>
<comment type="caution">
    <text evidence="8">Lacks conserved residue(s) required for the propagation of feature annotation.</text>
</comment>
<keyword evidence="8" id="KW-0997">Cell inner membrane</keyword>
<feature type="transmembrane region" description="Helical" evidence="8">
    <location>
        <begin position="144"/>
        <end position="169"/>
    </location>
</feature>
<evidence type="ECO:0000313" key="11">
    <source>
        <dbReference type="Proteomes" id="UP000234882"/>
    </source>
</evidence>
<feature type="transmembrane region" description="Helical" evidence="8">
    <location>
        <begin position="223"/>
        <end position="247"/>
    </location>
</feature>
<dbReference type="SUPFAM" id="SSF103473">
    <property type="entry name" value="MFS general substrate transporter"/>
    <property type="match status" value="1"/>
</dbReference>
<accession>A0A2K9MJ82</accession>
<feature type="transmembrane region" description="Helical" evidence="8">
    <location>
        <begin position="321"/>
        <end position="341"/>
    </location>
</feature>
<comment type="similarity">
    <text evidence="2 8">Belongs to the major facilitator superfamily. Bcr/CmlA family.</text>
</comment>
<dbReference type="KEGG" id="paru:CYR75_11755"/>
<feature type="transmembrane region" description="Helical" evidence="8">
    <location>
        <begin position="289"/>
        <end position="309"/>
    </location>
</feature>
<dbReference type="PROSITE" id="PS00216">
    <property type="entry name" value="SUGAR_TRANSPORT_1"/>
    <property type="match status" value="1"/>
</dbReference>
<feature type="transmembrane region" description="Helical" evidence="8">
    <location>
        <begin position="20"/>
        <end position="42"/>
    </location>
</feature>
<evidence type="ECO:0000256" key="6">
    <source>
        <dbReference type="ARBA" id="ARBA00022989"/>
    </source>
</evidence>
<gene>
    <name evidence="10" type="ORF">CYR75_11755</name>
</gene>
<dbReference type="EMBL" id="CP025583">
    <property type="protein sequence ID" value="AUM75688.1"/>
    <property type="molecule type" value="Genomic_DNA"/>
</dbReference>
<dbReference type="GO" id="GO:1990961">
    <property type="term" value="P:xenobiotic detoxification by transmembrane export across the plasma membrane"/>
    <property type="evidence" value="ECO:0007669"/>
    <property type="project" value="InterPro"/>
</dbReference>
<dbReference type="RefSeq" id="WP_101501026.1">
    <property type="nucleotide sequence ID" value="NZ_CP025583.1"/>
</dbReference>
<dbReference type="OrthoDB" id="9800416at2"/>